<dbReference type="EMBL" id="JBBNAG010000011">
    <property type="protein sequence ID" value="KAK9095068.1"/>
    <property type="molecule type" value="Genomic_DNA"/>
</dbReference>
<dbReference type="PROSITE" id="PS50297">
    <property type="entry name" value="ANK_REP_REGION"/>
    <property type="match status" value="4"/>
</dbReference>
<organism evidence="3 4">
    <name type="scientific">Stephania cephalantha</name>
    <dbReference type="NCBI Taxonomy" id="152367"/>
    <lineage>
        <taxon>Eukaryota</taxon>
        <taxon>Viridiplantae</taxon>
        <taxon>Streptophyta</taxon>
        <taxon>Embryophyta</taxon>
        <taxon>Tracheophyta</taxon>
        <taxon>Spermatophyta</taxon>
        <taxon>Magnoliopsida</taxon>
        <taxon>Ranunculales</taxon>
        <taxon>Menispermaceae</taxon>
        <taxon>Menispermoideae</taxon>
        <taxon>Cissampelideae</taxon>
        <taxon>Stephania</taxon>
    </lineage>
</organism>
<evidence type="ECO:0000313" key="3">
    <source>
        <dbReference type="EMBL" id="KAK9095068.1"/>
    </source>
</evidence>
<feature type="repeat" description="ANK" evidence="1">
    <location>
        <begin position="216"/>
        <end position="238"/>
    </location>
</feature>
<evidence type="ECO:0000313" key="4">
    <source>
        <dbReference type="Proteomes" id="UP001419268"/>
    </source>
</evidence>
<dbReference type="PANTHER" id="PTHR24128:SF61">
    <property type="entry name" value="ANKYRIN REPEAT-CONTAINING PROTEIN BDA1-LIKE"/>
    <property type="match status" value="1"/>
</dbReference>
<evidence type="ECO:0000259" key="2">
    <source>
        <dbReference type="Pfam" id="PF13962"/>
    </source>
</evidence>
<dbReference type="Pfam" id="PF12796">
    <property type="entry name" value="Ank_2"/>
    <property type="match status" value="3"/>
</dbReference>
<protein>
    <recommendedName>
        <fullName evidence="2">PGG domain-containing protein</fullName>
    </recommendedName>
</protein>
<dbReference type="Gene3D" id="1.25.40.20">
    <property type="entry name" value="Ankyrin repeat-containing domain"/>
    <property type="match status" value="2"/>
</dbReference>
<keyword evidence="1" id="KW-0040">ANK repeat</keyword>
<dbReference type="InterPro" id="IPR026961">
    <property type="entry name" value="PGG_dom"/>
</dbReference>
<feature type="repeat" description="ANK" evidence="1">
    <location>
        <begin position="182"/>
        <end position="202"/>
    </location>
</feature>
<feature type="repeat" description="ANK" evidence="1">
    <location>
        <begin position="70"/>
        <end position="92"/>
    </location>
</feature>
<proteinExistence type="predicted"/>
<sequence>MNGRLFEAAQTGKVGVLFELLKEHPLVLHAIIPLTSGETPLHVASLAGQLNFVKEMIIMKPEFAGKLNQDGFSPMHLASANGYLEIVRELMKVDSSHWRLSSGDGRTPLHLACIFQWLFEAAQTGNVGALLDLLKEHPLMLQTVTLTSRETPLHVASLAGHVDFVKEVIRLKPEFAKKLNQDGFSPMHLASANGYSEIVKELSKIDASYCRFRGRDRKTPLHLAVINGRIEVIHELLSSCPESVEDLTFGGQTALHIAVINNQFEAFKVIVVGLKRLNKVDQLNRKDEQGNTVVELMLGEDTITIAIEINALNGSSLTALDIVQSFPRELSDCWKIEKHLMSAGAKKASDIQSPASSAAGSCSELPCNHTRTSEPSHFTLDRLCESFMFQRGRDSPSQVRSDLLIITVLVATATYQAGMSPPGGFYSC</sequence>
<accession>A0AAP0HN94</accession>
<dbReference type="SMART" id="SM00248">
    <property type="entry name" value="ANK"/>
    <property type="match status" value="7"/>
</dbReference>
<keyword evidence="4" id="KW-1185">Reference proteome</keyword>
<comment type="caution">
    <text evidence="3">The sequence shown here is derived from an EMBL/GenBank/DDBJ whole genome shotgun (WGS) entry which is preliminary data.</text>
</comment>
<dbReference type="AlphaFoldDB" id="A0AAP0HN94"/>
<reference evidence="3 4" key="1">
    <citation type="submission" date="2024-01" db="EMBL/GenBank/DDBJ databases">
        <title>Genome assemblies of Stephania.</title>
        <authorList>
            <person name="Yang L."/>
        </authorList>
    </citation>
    <scope>NUCLEOTIDE SEQUENCE [LARGE SCALE GENOMIC DNA]</scope>
    <source>
        <strain evidence="3">JXDWG</strain>
        <tissue evidence="3">Leaf</tissue>
    </source>
</reference>
<dbReference type="PANTHER" id="PTHR24128">
    <property type="entry name" value="HOMEOBOX PROTEIN WARIAI"/>
    <property type="match status" value="1"/>
</dbReference>
<evidence type="ECO:0000256" key="1">
    <source>
        <dbReference type="PROSITE-ProRule" id="PRU00023"/>
    </source>
</evidence>
<dbReference type="InterPro" id="IPR002110">
    <property type="entry name" value="Ankyrin_rpt"/>
</dbReference>
<feature type="domain" description="PGG" evidence="2">
    <location>
        <begin position="399"/>
        <end position="426"/>
    </location>
</feature>
<gene>
    <name evidence="3" type="ORF">Scep_026537</name>
</gene>
<dbReference type="InterPro" id="IPR036770">
    <property type="entry name" value="Ankyrin_rpt-contain_sf"/>
</dbReference>
<feature type="repeat" description="ANK" evidence="1">
    <location>
        <begin position="36"/>
        <end position="57"/>
    </location>
</feature>
<dbReference type="SUPFAM" id="SSF48403">
    <property type="entry name" value="Ankyrin repeat"/>
    <property type="match status" value="1"/>
</dbReference>
<dbReference type="PROSITE" id="PS50088">
    <property type="entry name" value="ANK_REPEAT"/>
    <property type="match status" value="4"/>
</dbReference>
<dbReference type="Pfam" id="PF13962">
    <property type="entry name" value="PGG"/>
    <property type="match status" value="1"/>
</dbReference>
<name>A0AAP0HN94_9MAGN</name>
<dbReference type="Proteomes" id="UP001419268">
    <property type="component" value="Unassembled WGS sequence"/>
</dbReference>